<dbReference type="HOGENOM" id="CLU_3404749_0_0_10"/>
<name>B4SAM6_PELPB</name>
<dbReference type="Proteomes" id="UP000002724">
    <property type="component" value="Chromosome"/>
</dbReference>
<proteinExistence type="predicted"/>
<dbReference type="STRING" id="324925.Ppha_0038"/>
<evidence type="ECO:0000313" key="2">
    <source>
        <dbReference type="Proteomes" id="UP000002724"/>
    </source>
</evidence>
<dbReference type="AlphaFoldDB" id="B4SAM6"/>
<dbReference type="KEGG" id="pph:Ppha_0038"/>
<organism evidence="1 2">
    <name type="scientific">Pelodictyon phaeoclathratiforme (strain DSM 5477 / BU-1)</name>
    <dbReference type="NCBI Taxonomy" id="324925"/>
    <lineage>
        <taxon>Bacteria</taxon>
        <taxon>Pseudomonadati</taxon>
        <taxon>Chlorobiota</taxon>
        <taxon>Chlorobiia</taxon>
        <taxon>Chlorobiales</taxon>
        <taxon>Chlorobiaceae</taxon>
        <taxon>Chlorobium/Pelodictyon group</taxon>
        <taxon>Pelodictyon</taxon>
    </lineage>
</organism>
<protein>
    <submittedName>
        <fullName evidence="1">Uncharacterized protein</fullName>
    </submittedName>
</protein>
<gene>
    <name evidence="1" type="ordered locus">Ppha_0038</name>
</gene>
<accession>B4SAM6</accession>
<sequence>MAKSDTIVIEYIPEVLPWGLLFFMQECQVD</sequence>
<evidence type="ECO:0000313" key="1">
    <source>
        <dbReference type="EMBL" id="ACF42395.1"/>
    </source>
</evidence>
<dbReference type="EMBL" id="CP001110">
    <property type="protein sequence ID" value="ACF42395.1"/>
    <property type="molecule type" value="Genomic_DNA"/>
</dbReference>
<reference evidence="1 2" key="1">
    <citation type="submission" date="2008-06" db="EMBL/GenBank/DDBJ databases">
        <title>Complete sequence of Pelodictyon phaeoclathratiforme BU-1.</title>
        <authorList>
            <consortium name="US DOE Joint Genome Institute"/>
            <person name="Lucas S."/>
            <person name="Copeland A."/>
            <person name="Lapidus A."/>
            <person name="Glavina del Rio T."/>
            <person name="Dalin E."/>
            <person name="Tice H."/>
            <person name="Bruce D."/>
            <person name="Goodwin L."/>
            <person name="Pitluck S."/>
            <person name="Schmutz J."/>
            <person name="Larimer F."/>
            <person name="Land M."/>
            <person name="Hauser L."/>
            <person name="Kyrpides N."/>
            <person name="Mikhailova N."/>
            <person name="Liu Z."/>
            <person name="Li T."/>
            <person name="Zhao F."/>
            <person name="Overmann J."/>
            <person name="Bryant D.A."/>
            <person name="Richardson P."/>
        </authorList>
    </citation>
    <scope>NUCLEOTIDE SEQUENCE [LARGE SCALE GENOMIC DNA]</scope>
    <source>
        <strain evidence="2">DSM 5477 / BU-1</strain>
    </source>
</reference>
<keyword evidence="2" id="KW-1185">Reference proteome</keyword>